<keyword evidence="2" id="KW-1185">Reference proteome</keyword>
<name>A0A2T1LTU0_9CHRO</name>
<accession>A0A2T1LTU0</accession>
<comment type="caution">
    <text evidence="1">The sequence shown here is derived from an EMBL/GenBank/DDBJ whole genome shotgun (WGS) entry which is preliminary data.</text>
</comment>
<sequence>MSEDRLDRLEALAEKILEGLAETRHRTDSNAKSIQALSDAVARDREAFNIERKEWAQDRRRVFEWMARLAAAQADFYEMQADHLNHLERIDALRSSPRRERLTDILDRLTPKPD</sequence>
<reference evidence="1 2" key="2">
    <citation type="submission" date="2018-03" db="EMBL/GenBank/DDBJ databases">
        <authorList>
            <person name="Keele B.F."/>
        </authorList>
    </citation>
    <scope>NUCLEOTIDE SEQUENCE [LARGE SCALE GENOMIC DNA]</scope>
    <source>
        <strain evidence="1 2">CCALA 016</strain>
    </source>
</reference>
<proteinExistence type="predicted"/>
<reference evidence="1 2" key="1">
    <citation type="submission" date="2018-03" db="EMBL/GenBank/DDBJ databases">
        <title>The ancient ancestry and fast evolution of plastids.</title>
        <authorList>
            <person name="Moore K.R."/>
            <person name="Magnabosco C."/>
            <person name="Momper L."/>
            <person name="Gold D.A."/>
            <person name="Bosak T."/>
            <person name="Fournier G.P."/>
        </authorList>
    </citation>
    <scope>NUCLEOTIDE SEQUENCE [LARGE SCALE GENOMIC DNA]</scope>
    <source>
        <strain evidence="1 2">CCALA 016</strain>
    </source>
</reference>
<gene>
    <name evidence="1" type="ORF">C7H19_18980</name>
</gene>
<evidence type="ECO:0000313" key="2">
    <source>
        <dbReference type="Proteomes" id="UP000239001"/>
    </source>
</evidence>
<evidence type="ECO:0000313" key="1">
    <source>
        <dbReference type="EMBL" id="PSF34520.1"/>
    </source>
</evidence>
<dbReference type="RefSeq" id="WP_106458494.1">
    <property type="nucleotide sequence ID" value="NZ_PXOH01000026.1"/>
</dbReference>
<dbReference type="AlphaFoldDB" id="A0A2T1LTU0"/>
<dbReference type="OrthoDB" id="428252at2"/>
<protein>
    <submittedName>
        <fullName evidence="1">Uncharacterized protein</fullName>
    </submittedName>
</protein>
<dbReference type="EMBL" id="PXOH01000026">
    <property type="protein sequence ID" value="PSF34520.1"/>
    <property type="molecule type" value="Genomic_DNA"/>
</dbReference>
<organism evidence="1 2">
    <name type="scientific">Aphanothece hegewaldii CCALA 016</name>
    <dbReference type="NCBI Taxonomy" id="2107694"/>
    <lineage>
        <taxon>Bacteria</taxon>
        <taxon>Bacillati</taxon>
        <taxon>Cyanobacteriota</taxon>
        <taxon>Cyanophyceae</taxon>
        <taxon>Oscillatoriophycideae</taxon>
        <taxon>Chroococcales</taxon>
        <taxon>Aphanothecaceae</taxon>
        <taxon>Aphanothece</taxon>
    </lineage>
</organism>
<dbReference type="Proteomes" id="UP000239001">
    <property type="component" value="Unassembled WGS sequence"/>
</dbReference>